<organism evidence="8 9">
    <name type="scientific">Symbiodinium pilosum</name>
    <name type="common">Dinoflagellate</name>
    <dbReference type="NCBI Taxonomy" id="2952"/>
    <lineage>
        <taxon>Eukaryota</taxon>
        <taxon>Sar</taxon>
        <taxon>Alveolata</taxon>
        <taxon>Dinophyceae</taxon>
        <taxon>Suessiales</taxon>
        <taxon>Symbiodiniaceae</taxon>
        <taxon>Symbiodinium</taxon>
    </lineage>
</organism>
<dbReference type="InterPro" id="IPR009061">
    <property type="entry name" value="DNA-bd_dom_put_sf"/>
</dbReference>
<reference evidence="8" key="1">
    <citation type="submission" date="2021-02" db="EMBL/GenBank/DDBJ databases">
        <authorList>
            <person name="Dougan E. K."/>
            <person name="Rhodes N."/>
            <person name="Thang M."/>
            <person name="Chan C."/>
        </authorList>
    </citation>
    <scope>NUCLEOTIDE SEQUENCE</scope>
</reference>
<feature type="domain" description="HTH merR-type" evidence="7">
    <location>
        <begin position="219"/>
        <end position="287"/>
    </location>
</feature>
<dbReference type="GO" id="GO:0015976">
    <property type="term" value="P:carbon utilization"/>
    <property type="evidence" value="ECO:0007669"/>
    <property type="project" value="InterPro"/>
</dbReference>
<dbReference type="EMBL" id="CAJNIZ010000001">
    <property type="protein sequence ID" value="CAE7148721.1"/>
    <property type="molecule type" value="Genomic_DNA"/>
</dbReference>
<dbReference type="OrthoDB" id="435804at2759"/>
<dbReference type="InterPro" id="IPR015892">
    <property type="entry name" value="Carbonic_anhydrase_CS"/>
</dbReference>
<keyword evidence="6" id="KW-0479">Metal-binding</keyword>
<dbReference type="Pfam" id="PF00484">
    <property type="entry name" value="Pro_CA"/>
    <property type="match status" value="1"/>
</dbReference>
<dbReference type="SUPFAM" id="SSF53056">
    <property type="entry name" value="beta-carbonic anhydrase, cab"/>
    <property type="match status" value="1"/>
</dbReference>
<dbReference type="InterPro" id="IPR001765">
    <property type="entry name" value="Carbonic_anhydrase"/>
</dbReference>
<dbReference type="CDD" id="cd03378">
    <property type="entry name" value="beta_CA_cladeC"/>
    <property type="match status" value="1"/>
</dbReference>
<evidence type="ECO:0000313" key="9">
    <source>
        <dbReference type="Proteomes" id="UP000649617"/>
    </source>
</evidence>
<dbReference type="Gene3D" id="1.10.1660.10">
    <property type="match status" value="1"/>
</dbReference>
<evidence type="ECO:0000256" key="1">
    <source>
        <dbReference type="ARBA" id="ARBA00006217"/>
    </source>
</evidence>
<keyword evidence="3 6" id="KW-0862">Zinc</keyword>
<dbReference type="Proteomes" id="UP000649617">
    <property type="component" value="Unassembled WGS sequence"/>
</dbReference>
<sequence>MQIALEALNRLREGNRRFAANQFADHAVQSSREQSIGGQNPFAIILGCSDSRVPAELIFDQGLGDLFVIRVAGNIVAPSQVGSVEFAAAEFGTRLVVVLGHTQCGAIRATIEELIQTSENRSPNLRSIVDRIRPAVQPLINAHTAPSELMNQAVRANVLASADHLRHGSDIIEELIRNDSLLVVRKLDNPVQVYIVVQPLYLDSPAVDAKLPTSQEQELYRIGTVASLTGLSVERLRAWERRYDLTPAQKTGKTRFYSREQLQQLQLIKHLIDQGQPISSLAALSISQLEARIDSQPAEPVVASLHAPSVGLIGANLVTLEQQEQERETPRRIDIATRWANMAAFTTELKQARGALEEPAVMVVQLPVLSLQPVEKIRNFYPNAKLVMIYQFTQADALSAFEEAGIPTLKWPVSWQEIEHTVISESGQPARAGRQVPRHYSDEELIAIGSQDDDPTRCPQHLVEAIHQLNALASYTADCAREQTTPQAMLNAQSDISQARAHLEVALGTLLQDGDISLVG</sequence>
<dbReference type="EC" id="4.2.1.1" evidence="2"/>
<dbReference type="SUPFAM" id="SSF46955">
    <property type="entry name" value="Putative DNA-binding domain"/>
    <property type="match status" value="1"/>
</dbReference>
<evidence type="ECO:0000256" key="2">
    <source>
        <dbReference type="ARBA" id="ARBA00012925"/>
    </source>
</evidence>
<feature type="binding site" evidence="6">
    <location>
        <position position="50"/>
    </location>
    <ligand>
        <name>Zn(2+)</name>
        <dbReference type="ChEBI" id="CHEBI:29105"/>
    </ligand>
</feature>
<evidence type="ECO:0000256" key="4">
    <source>
        <dbReference type="ARBA" id="ARBA00023239"/>
    </source>
</evidence>
<dbReference type="Gene3D" id="3.40.1050.10">
    <property type="entry name" value="Carbonic anhydrase"/>
    <property type="match status" value="1"/>
</dbReference>
<evidence type="ECO:0000313" key="8">
    <source>
        <dbReference type="EMBL" id="CAE7148721.1"/>
    </source>
</evidence>
<evidence type="ECO:0000256" key="5">
    <source>
        <dbReference type="ARBA" id="ARBA00048348"/>
    </source>
</evidence>
<feature type="binding site" evidence="6">
    <location>
        <position position="48"/>
    </location>
    <ligand>
        <name>Zn(2+)</name>
        <dbReference type="ChEBI" id="CHEBI:29105"/>
    </ligand>
</feature>
<dbReference type="GO" id="GO:0008270">
    <property type="term" value="F:zinc ion binding"/>
    <property type="evidence" value="ECO:0007669"/>
    <property type="project" value="InterPro"/>
</dbReference>
<dbReference type="InterPro" id="IPR036874">
    <property type="entry name" value="Carbonic_anhydrase_sf"/>
</dbReference>
<comment type="catalytic activity">
    <reaction evidence="5">
        <text>hydrogencarbonate + H(+) = CO2 + H2O</text>
        <dbReference type="Rhea" id="RHEA:10748"/>
        <dbReference type="ChEBI" id="CHEBI:15377"/>
        <dbReference type="ChEBI" id="CHEBI:15378"/>
        <dbReference type="ChEBI" id="CHEBI:16526"/>
        <dbReference type="ChEBI" id="CHEBI:17544"/>
        <dbReference type="EC" id="4.2.1.1"/>
    </reaction>
</comment>
<dbReference type="AlphaFoldDB" id="A0A812IMD1"/>
<feature type="binding site" evidence="6">
    <location>
        <position position="104"/>
    </location>
    <ligand>
        <name>Zn(2+)</name>
        <dbReference type="ChEBI" id="CHEBI:29105"/>
    </ligand>
</feature>
<comment type="cofactor">
    <cofactor evidence="6">
        <name>Zn(2+)</name>
        <dbReference type="ChEBI" id="CHEBI:29105"/>
    </cofactor>
    <text evidence="6">Binds 1 zinc ion per subunit.</text>
</comment>
<dbReference type="PANTHER" id="PTHR11002">
    <property type="entry name" value="CARBONIC ANHYDRASE"/>
    <property type="match status" value="1"/>
</dbReference>
<proteinExistence type="inferred from homology"/>
<evidence type="ECO:0000256" key="6">
    <source>
        <dbReference type="PIRSR" id="PIRSR601765-1"/>
    </source>
</evidence>
<comment type="caution">
    <text evidence="8">The sequence shown here is derived from an EMBL/GenBank/DDBJ whole genome shotgun (WGS) entry which is preliminary data.</text>
</comment>
<dbReference type="SMART" id="SM00422">
    <property type="entry name" value="HTH_MERR"/>
    <property type="match status" value="1"/>
</dbReference>
<keyword evidence="9" id="KW-1185">Reference proteome</keyword>
<dbReference type="GO" id="GO:0004089">
    <property type="term" value="F:carbonate dehydratase activity"/>
    <property type="evidence" value="ECO:0007669"/>
    <property type="project" value="UniProtKB-EC"/>
</dbReference>
<dbReference type="PROSITE" id="PS50937">
    <property type="entry name" value="HTH_MERR_2"/>
    <property type="match status" value="1"/>
</dbReference>
<dbReference type="GO" id="GO:0003677">
    <property type="term" value="F:DNA binding"/>
    <property type="evidence" value="ECO:0007669"/>
    <property type="project" value="InterPro"/>
</dbReference>
<dbReference type="GO" id="GO:0006355">
    <property type="term" value="P:regulation of DNA-templated transcription"/>
    <property type="evidence" value="ECO:0007669"/>
    <property type="project" value="InterPro"/>
</dbReference>
<dbReference type="Pfam" id="PF13411">
    <property type="entry name" value="MerR_1"/>
    <property type="match status" value="1"/>
</dbReference>
<protein>
    <recommendedName>
        <fullName evidence="2">carbonic anhydrase</fullName>
        <ecNumber evidence="2">4.2.1.1</ecNumber>
    </recommendedName>
</protein>
<evidence type="ECO:0000256" key="3">
    <source>
        <dbReference type="ARBA" id="ARBA00022833"/>
    </source>
</evidence>
<gene>
    <name evidence="8" type="primary">mtcA2</name>
    <name evidence="8" type="ORF">SPIL2461_LOCUS28</name>
</gene>
<accession>A0A812IMD1</accession>
<comment type="similarity">
    <text evidence="1">Belongs to the beta-class carbonic anhydrase family.</text>
</comment>
<name>A0A812IMD1_SYMPI</name>
<feature type="binding site" evidence="6">
    <location>
        <position position="101"/>
    </location>
    <ligand>
        <name>Zn(2+)</name>
        <dbReference type="ChEBI" id="CHEBI:29105"/>
    </ligand>
</feature>
<dbReference type="PANTHER" id="PTHR11002:SF79">
    <property type="entry name" value="CARBONIC ANHYDRASE 2"/>
    <property type="match status" value="1"/>
</dbReference>
<keyword evidence="4" id="KW-0456">Lyase</keyword>
<evidence type="ECO:0000259" key="7">
    <source>
        <dbReference type="PROSITE" id="PS50937"/>
    </source>
</evidence>
<dbReference type="SMART" id="SM00947">
    <property type="entry name" value="Pro_CA"/>
    <property type="match status" value="1"/>
</dbReference>
<dbReference type="InterPro" id="IPR000551">
    <property type="entry name" value="MerR-type_HTH_dom"/>
</dbReference>
<dbReference type="PROSITE" id="PS00704">
    <property type="entry name" value="PROK_CO2_ANHYDRASE_1"/>
    <property type="match status" value="1"/>
</dbReference>